<proteinExistence type="predicted"/>
<dbReference type="Proteomes" id="UP000076871">
    <property type="component" value="Unassembled WGS sequence"/>
</dbReference>
<dbReference type="InParanoid" id="A0A165EVC5"/>
<sequence>MSKGWDEDEYTACHWLVRFQKEREGNTLKVSCTAIKQYEYIEGGMVISCIYQWETNSCYVTSVNVVFLLEHLVDNQFDVETKNRVRRNLEHCHLRTVSKNRVSTSEFFSLIMNLPVPKLRNIEKDFLTRGPDSKVFEWKVLSETLHKMVLRLVRRSFFLCHSTFLTGDSSDASLYICTG</sequence>
<organism evidence="2 3">
    <name type="scientific">Laetiporus sulphureus 93-53</name>
    <dbReference type="NCBI Taxonomy" id="1314785"/>
    <lineage>
        <taxon>Eukaryota</taxon>
        <taxon>Fungi</taxon>
        <taxon>Dikarya</taxon>
        <taxon>Basidiomycota</taxon>
        <taxon>Agaricomycotina</taxon>
        <taxon>Agaricomycetes</taxon>
        <taxon>Polyporales</taxon>
        <taxon>Laetiporus</taxon>
    </lineage>
</organism>
<dbReference type="EMBL" id="KV427617">
    <property type="protein sequence ID" value="KZT07840.1"/>
    <property type="molecule type" value="Genomic_DNA"/>
</dbReference>
<keyword evidence="3" id="KW-1185">Reference proteome</keyword>
<protein>
    <recommendedName>
        <fullName evidence="1">DUF7082 domain-containing protein</fullName>
    </recommendedName>
</protein>
<evidence type="ECO:0000313" key="3">
    <source>
        <dbReference type="Proteomes" id="UP000076871"/>
    </source>
</evidence>
<evidence type="ECO:0000259" key="1">
    <source>
        <dbReference type="Pfam" id="PF23305"/>
    </source>
</evidence>
<dbReference type="OrthoDB" id="1751210at2759"/>
<reference evidence="2 3" key="1">
    <citation type="journal article" date="2016" name="Mol. Biol. Evol.">
        <title>Comparative Genomics of Early-Diverging Mushroom-Forming Fungi Provides Insights into the Origins of Lignocellulose Decay Capabilities.</title>
        <authorList>
            <person name="Nagy L.G."/>
            <person name="Riley R."/>
            <person name="Tritt A."/>
            <person name="Adam C."/>
            <person name="Daum C."/>
            <person name="Floudas D."/>
            <person name="Sun H."/>
            <person name="Yadav J.S."/>
            <person name="Pangilinan J."/>
            <person name="Larsson K.H."/>
            <person name="Matsuura K."/>
            <person name="Barry K."/>
            <person name="Labutti K."/>
            <person name="Kuo R."/>
            <person name="Ohm R.A."/>
            <person name="Bhattacharya S.S."/>
            <person name="Shirouzu T."/>
            <person name="Yoshinaga Y."/>
            <person name="Martin F.M."/>
            <person name="Grigoriev I.V."/>
            <person name="Hibbett D.S."/>
        </authorList>
    </citation>
    <scope>NUCLEOTIDE SEQUENCE [LARGE SCALE GENOMIC DNA]</scope>
    <source>
        <strain evidence="2 3">93-53</strain>
    </source>
</reference>
<dbReference type="Pfam" id="PF23305">
    <property type="entry name" value="DUF7082"/>
    <property type="match status" value="1"/>
</dbReference>
<dbReference type="GeneID" id="63821260"/>
<dbReference type="AlphaFoldDB" id="A0A165EVC5"/>
<feature type="domain" description="DUF7082" evidence="1">
    <location>
        <begin position="1"/>
        <end position="149"/>
    </location>
</feature>
<dbReference type="InterPro" id="IPR055509">
    <property type="entry name" value="DUF7082"/>
</dbReference>
<gene>
    <name evidence="2" type="ORF">LAESUDRAFT_650275</name>
</gene>
<dbReference type="STRING" id="1314785.A0A165EVC5"/>
<name>A0A165EVC5_9APHY</name>
<dbReference type="GO" id="GO:0005634">
    <property type="term" value="C:nucleus"/>
    <property type="evidence" value="ECO:0007669"/>
    <property type="project" value="TreeGrafter"/>
</dbReference>
<accession>A0A165EVC5</accession>
<evidence type="ECO:0000313" key="2">
    <source>
        <dbReference type="EMBL" id="KZT07840.1"/>
    </source>
</evidence>
<dbReference type="PANTHER" id="PTHR39463:SF1">
    <property type="entry name" value="MEDUSA"/>
    <property type="match status" value="1"/>
</dbReference>
<dbReference type="RefSeq" id="XP_040765580.1">
    <property type="nucleotide sequence ID" value="XM_040904230.1"/>
</dbReference>
<dbReference type="PANTHER" id="PTHR39463">
    <property type="entry name" value="MEDUSA"/>
    <property type="match status" value="1"/>
</dbReference>